<evidence type="ECO:0000313" key="3">
    <source>
        <dbReference type="Proteomes" id="UP000297739"/>
    </source>
</evidence>
<reference evidence="2 3" key="1">
    <citation type="submission" date="2019-04" db="EMBL/GenBank/DDBJ databases">
        <authorList>
            <person name="Feng G."/>
            <person name="Zhang J."/>
            <person name="Zhu H."/>
        </authorList>
    </citation>
    <scope>NUCLEOTIDE SEQUENCE [LARGE SCALE GENOMIC DNA]</scope>
    <source>
        <strain evidence="2 3">JCM 17223</strain>
    </source>
</reference>
<dbReference type="PROSITE" id="PS51257">
    <property type="entry name" value="PROKAR_LIPOPROTEIN"/>
    <property type="match status" value="1"/>
</dbReference>
<dbReference type="RefSeq" id="WP_135498110.1">
    <property type="nucleotide sequence ID" value="NZ_SRLD01000022.1"/>
</dbReference>
<sequence length="311" mass="34439">MKQLPMLRINLVLTALASVVMTACTAPRSMTMSGKVTPRGEFKIGGNQSFNIPTETISKTGAAIKAAAEQLAKEEKVDYGTSNELVDKLQVAALAYVLDPVQPAADLYVRYGVLDRLDVGYKYAFGSHVFDGMYQFMGPVGTPERPGGAAGARYGSIGIQFATQRAKLPDIPYFDNINELLRFRATRQDLLIPLVFSHSFGPEEQVGAVSYGLVYSHTFLRYGFDPKRIYTNSQATQLIPNLPERKQNFSSYGAFLNVKVGYRYAYVVPALAVYYQNYGTYQLLNNKSTKLSGLTFIPSIGLQFRIPTTRK</sequence>
<feature type="chain" id="PRO_5021443872" description="Outer membrane protein beta-barrel domain-containing protein" evidence="1">
    <location>
        <begin position="18"/>
        <end position="311"/>
    </location>
</feature>
<comment type="caution">
    <text evidence="2">The sequence shown here is derived from an EMBL/GenBank/DDBJ whole genome shotgun (WGS) entry which is preliminary data.</text>
</comment>
<protein>
    <recommendedName>
        <fullName evidence="4">Outer membrane protein beta-barrel domain-containing protein</fullName>
    </recommendedName>
</protein>
<keyword evidence="1" id="KW-0732">Signal</keyword>
<accession>A0A4Z0PJ99</accession>
<dbReference type="OrthoDB" id="874053at2"/>
<dbReference type="Proteomes" id="UP000297739">
    <property type="component" value="Unassembled WGS sequence"/>
</dbReference>
<organism evidence="2 3">
    <name type="scientific">Hymenobacter elongatus</name>
    <dbReference type="NCBI Taxonomy" id="877208"/>
    <lineage>
        <taxon>Bacteria</taxon>
        <taxon>Pseudomonadati</taxon>
        <taxon>Bacteroidota</taxon>
        <taxon>Cytophagia</taxon>
        <taxon>Cytophagales</taxon>
        <taxon>Hymenobacteraceae</taxon>
        <taxon>Hymenobacter</taxon>
    </lineage>
</organism>
<dbReference type="AlphaFoldDB" id="A0A4Z0PJ99"/>
<proteinExistence type="predicted"/>
<evidence type="ECO:0008006" key="4">
    <source>
        <dbReference type="Google" id="ProtNLM"/>
    </source>
</evidence>
<name>A0A4Z0PJ99_9BACT</name>
<feature type="signal peptide" evidence="1">
    <location>
        <begin position="1"/>
        <end position="17"/>
    </location>
</feature>
<evidence type="ECO:0000256" key="1">
    <source>
        <dbReference type="SAM" id="SignalP"/>
    </source>
</evidence>
<gene>
    <name evidence="2" type="ORF">E5J99_12320</name>
</gene>
<keyword evidence="3" id="KW-1185">Reference proteome</keyword>
<dbReference type="EMBL" id="SRLD01000022">
    <property type="protein sequence ID" value="TGE15578.1"/>
    <property type="molecule type" value="Genomic_DNA"/>
</dbReference>
<evidence type="ECO:0000313" key="2">
    <source>
        <dbReference type="EMBL" id="TGE15578.1"/>
    </source>
</evidence>